<dbReference type="GO" id="GO:0061630">
    <property type="term" value="F:ubiquitin protein ligase activity"/>
    <property type="evidence" value="ECO:0007669"/>
    <property type="project" value="UniProtKB-EC"/>
</dbReference>
<dbReference type="PANTHER" id="PTHR22937:SF174">
    <property type="entry name" value="RING-TYPE E3 UBIQUITIN TRANSFERASE"/>
    <property type="match status" value="1"/>
</dbReference>
<comment type="catalytic activity">
    <reaction evidence="1">
        <text>S-ubiquitinyl-[E2 ubiquitin-conjugating enzyme]-L-cysteine + [acceptor protein]-L-lysine = [E2 ubiquitin-conjugating enzyme]-L-cysteine + N(6)-ubiquitinyl-[acceptor protein]-L-lysine.</text>
        <dbReference type="EC" id="2.3.2.27"/>
    </reaction>
</comment>
<evidence type="ECO:0000256" key="6">
    <source>
        <dbReference type="ARBA" id="ARBA00022786"/>
    </source>
</evidence>
<dbReference type="PROSITE" id="PS50089">
    <property type="entry name" value="ZF_RING_2"/>
    <property type="match status" value="1"/>
</dbReference>
<name>A0A9Q0JS15_9ROSI</name>
<evidence type="ECO:0000313" key="12">
    <source>
        <dbReference type="Proteomes" id="UP001141552"/>
    </source>
</evidence>
<evidence type="ECO:0000256" key="2">
    <source>
        <dbReference type="ARBA" id="ARBA00012483"/>
    </source>
</evidence>
<keyword evidence="5 8" id="KW-0863">Zinc-finger</keyword>
<gene>
    <name evidence="11" type="ORF">Tsubulata_005617</name>
</gene>
<feature type="compositionally biased region" description="Basic and acidic residues" evidence="9">
    <location>
        <begin position="426"/>
        <end position="442"/>
    </location>
</feature>
<keyword evidence="7" id="KW-0862">Zinc</keyword>
<keyword evidence="4" id="KW-0479">Metal-binding</keyword>
<dbReference type="CDD" id="cd16469">
    <property type="entry name" value="RING-H2_RNF24-like"/>
    <property type="match status" value="1"/>
</dbReference>
<reference evidence="11" key="1">
    <citation type="submission" date="2022-02" db="EMBL/GenBank/DDBJ databases">
        <authorList>
            <person name="Henning P.M."/>
            <person name="McCubbin A.G."/>
            <person name="Shore J.S."/>
        </authorList>
    </citation>
    <scope>NUCLEOTIDE SEQUENCE</scope>
    <source>
        <strain evidence="11">F60SS</strain>
        <tissue evidence="11">Leaves</tissue>
    </source>
</reference>
<evidence type="ECO:0000313" key="11">
    <source>
        <dbReference type="EMBL" id="KAJ4850710.1"/>
    </source>
</evidence>
<feature type="compositionally biased region" description="Low complexity" evidence="9">
    <location>
        <begin position="222"/>
        <end position="242"/>
    </location>
</feature>
<dbReference type="EMBL" id="JAKUCV010000249">
    <property type="protein sequence ID" value="KAJ4850710.1"/>
    <property type="molecule type" value="Genomic_DNA"/>
</dbReference>
<feature type="region of interest" description="Disordered" evidence="9">
    <location>
        <begin position="287"/>
        <end position="318"/>
    </location>
</feature>
<dbReference type="FunFam" id="3.30.40.10:FF:000538">
    <property type="entry name" value="E3 ubiquitin-protein ligase MBR2 isoform A"/>
    <property type="match status" value="1"/>
</dbReference>
<dbReference type="SMART" id="SM00184">
    <property type="entry name" value="RING"/>
    <property type="match status" value="1"/>
</dbReference>
<dbReference type="AlphaFoldDB" id="A0A9Q0JS15"/>
<comment type="caution">
    <text evidence="11">The sequence shown here is derived from an EMBL/GenBank/DDBJ whole genome shotgun (WGS) entry which is preliminary data.</text>
</comment>
<feature type="compositionally biased region" description="Basic and acidic residues" evidence="9">
    <location>
        <begin position="451"/>
        <end position="463"/>
    </location>
</feature>
<evidence type="ECO:0000256" key="9">
    <source>
        <dbReference type="SAM" id="MobiDB-lite"/>
    </source>
</evidence>
<dbReference type="InterPro" id="IPR013083">
    <property type="entry name" value="Znf_RING/FYVE/PHD"/>
</dbReference>
<evidence type="ECO:0000256" key="4">
    <source>
        <dbReference type="ARBA" id="ARBA00022723"/>
    </source>
</evidence>
<dbReference type="InterPro" id="IPR001841">
    <property type="entry name" value="Znf_RING"/>
</dbReference>
<keyword evidence="6" id="KW-0833">Ubl conjugation pathway</keyword>
<protein>
    <recommendedName>
        <fullName evidence="2">RING-type E3 ubiquitin transferase</fullName>
        <ecNumber evidence="2">2.3.2.27</ecNumber>
    </recommendedName>
</protein>
<dbReference type="OrthoDB" id="8062037at2759"/>
<dbReference type="SUPFAM" id="SSF57850">
    <property type="entry name" value="RING/U-box"/>
    <property type="match status" value="1"/>
</dbReference>
<keyword evidence="12" id="KW-1185">Reference proteome</keyword>
<dbReference type="Pfam" id="PF13639">
    <property type="entry name" value="zf-RING_2"/>
    <property type="match status" value="1"/>
</dbReference>
<dbReference type="InterPro" id="IPR045191">
    <property type="entry name" value="MBR1/2-like"/>
</dbReference>
<sequence length="609" mass="67230">MASHENQAPSCLLSSKVLAWDLRRGLTSCSFLVFAEIKKSNIGYVKIHVQLPLSFSTSLERFADPVPESERLLFEEWLHIGEELKLSFSSNQLWDSAAGLGPFENGSIYYPTENVSVEEVHFGSQWNAAPISNGHISSSQSVEVLHYPRDLSGQSHNLFLQTPIAANFCTIPENLAHHPSSSHYDGQTFHGIDGGMADLTMGNSRGTHKRKSPGIPSACERSSSSLNYSVGSSSNLSPSLELQQEKENSAPQYVPWEHITMAPSYQCNLSLRAEGLVRNVRSRPAVEFESNPSRTHLSRNISHHPNSAGQPIDHSSAVDHLGHNFGALTNGWSHARVSPAHQRNVVSDAAAFGHETTRFFSGSSLTNASTDSWVVYNNDFVLNRNPVVSPGFNGASTHSARAPLCSYPERPGQSIRASPTSLRLGHETASDEGLHMVADSRHTRPLSSIRRNSDRTGRSRASYERYRHPSNEAGLHNRIPPEGFMVMDRSAFYGSRNMVDQHRDMRLDVDNMSYEELLALGERIGSVSTGLSEDLISKCLTEAVYCSSDRIEEGICVICLEEYKDMDDVGVLKTCRHDYHVGCIKKWLSMKNLCPICKTCGLADNSKTG</sequence>
<reference evidence="11" key="2">
    <citation type="journal article" date="2023" name="Plants (Basel)">
        <title>Annotation of the Turnera subulata (Passifloraceae) Draft Genome Reveals the S-Locus Evolved after the Divergence of Turneroideae from Passifloroideae in a Stepwise Manner.</title>
        <authorList>
            <person name="Henning P.M."/>
            <person name="Roalson E.H."/>
            <person name="Mir W."/>
            <person name="McCubbin A.G."/>
            <person name="Shore J.S."/>
        </authorList>
    </citation>
    <scope>NUCLEOTIDE SEQUENCE</scope>
    <source>
        <strain evidence="11">F60SS</strain>
    </source>
</reference>
<feature type="domain" description="RING-type" evidence="10">
    <location>
        <begin position="556"/>
        <end position="598"/>
    </location>
</feature>
<proteinExistence type="predicted"/>
<evidence type="ECO:0000259" key="10">
    <source>
        <dbReference type="PROSITE" id="PS50089"/>
    </source>
</evidence>
<evidence type="ECO:0000256" key="7">
    <source>
        <dbReference type="ARBA" id="ARBA00022833"/>
    </source>
</evidence>
<feature type="region of interest" description="Disordered" evidence="9">
    <location>
        <begin position="195"/>
        <end position="248"/>
    </location>
</feature>
<evidence type="ECO:0000256" key="1">
    <source>
        <dbReference type="ARBA" id="ARBA00000900"/>
    </source>
</evidence>
<feature type="compositionally biased region" description="Polar residues" evidence="9">
    <location>
        <begin position="290"/>
        <end position="309"/>
    </location>
</feature>
<evidence type="ECO:0000256" key="8">
    <source>
        <dbReference type="PROSITE-ProRule" id="PRU00175"/>
    </source>
</evidence>
<dbReference type="PANTHER" id="PTHR22937">
    <property type="entry name" value="E3 UBIQUITIN-PROTEIN LIGASE RNF165"/>
    <property type="match status" value="1"/>
</dbReference>
<feature type="region of interest" description="Disordered" evidence="9">
    <location>
        <begin position="426"/>
        <end position="463"/>
    </location>
</feature>
<dbReference type="Gene3D" id="3.30.40.10">
    <property type="entry name" value="Zinc/RING finger domain, C3HC4 (zinc finger)"/>
    <property type="match status" value="1"/>
</dbReference>
<accession>A0A9Q0JS15</accession>
<dbReference type="GO" id="GO:0008270">
    <property type="term" value="F:zinc ion binding"/>
    <property type="evidence" value="ECO:0007669"/>
    <property type="project" value="UniProtKB-KW"/>
</dbReference>
<dbReference type="Proteomes" id="UP001141552">
    <property type="component" value="Unassembled WGS sequence"/>
</dbReference>
<evidence type="ECO:0000256" key="3">
    <source>
        <dbReference type="ARBA" id="ARBA00022679"/>
    </source>
</evidence>
<keyword evidence="3" id="KW-0808">Transferase</keyword>
<evidence type="ECO:0000256" key="5">
    <source>
        <dbReference type="ARBA" id="ARBA00022771"/>
    </source>
</evidence>
<dbReference type="EC" id="2.3.2.27" evidence="2"/>
<organism evidence="11 12">
    <name type="scientific">Turnera subulata</name>
    <dbReference type="NCBI Taxonomy" id="218843"/>
    <lineage>
        <taxon>Eukaryota</taxon>
        <taxon>Viridiplantae</taxon>
        <taxon>Streptophyta</taxon>
        <taxon>Embryophyta</taxon>
        <taxon>Tracheophyta</taxon>
        <taxon>Spermatophyta</taxon>
        <taxon>Magnoliopsida</taxon>
        <taxon>eudicotyledons</taxon>
        <taxon>Gunneridae</taxon>
        <taxon>Pentapetalae</taxon>
        <taxon>rosids</taxon>
        <taxon>fabids</taxon>
        <taxon>Malpighiales</taxon>
        <taxon>Passifloraceae</taxon>
        <taxon>Turnera</taxon>
    </lineage>
</organism>